<organism evidence="3 4">
    <name type="scientific">Acidovorax temperans</name>
    <dbReference type="NCBI Taxonomy" id="80878"/>
    <lineage>
        <taxon>Bacteria</taxon>
        <taxon>Pseudomonadati</taxon>
        <taxon>Pseudomonadota</taxon>
        <taxon>Betaproteobacteria</taxon>
        <taxon>Burkholderiales</taxon>
        <taxon>Comamonadaceae</taxon>
        <taxon>Acidovorax</taxon>
    </lineage>
</organism>
<dbReference type="PATRIC" id="fig|80878.5.peg.1436"/>
<keyword evidence="4" id="KW-1185">Reference proteome</keyword>
<proteinExistence type="predicted"/>
<keyword evidence="1" id="KW-0812">Transmembrane</keyword>
<reference evidence="3 4" key="1">
    <citation type="submission" date="2014-12" db="EMBL/GenBank/DDBJ databases">
        <title>Isolation of bacteria from lake water.</title>
        <authorList>
            <person name="Sheng K.-Y."/>
            <person name="Chin P.-S."/>
            <person name="Chan K.-G."/>
            <person name="Tan G.S."/>
        </authorList>
    </citation>
    <scope>NUCLEOTIDE SEQUENCE [LARGE SCALE GENOMIC DNA]</scope>
    <source>
        <strain evidence="3 4">KY4</strain>
    </source>
</reference>
<keyword evidence="1" id="KW-1133">Transmembrane helix</keyword>
<feature type="transmembrane region" description="Helical" evidence="1">
    <location>
        <begin position="47"/>
        <end position="64"/>
    </location>
</feature>
<evidence type="ECO:0000256" key="1">
    <source>
        <dbReference type="SAM" id="Phobius"/>
    </source>
</evidence>
<feature type="transmembrane region" description="Helical" evidence="1">
    <location>
        <begin position="145"/>
        <end position="169"/>
    </location>
</feature>
<keyword evidence="1" id="KW-0472">Membrane</keyword>
<comment type="caution">
    <text evidence="3">The sequence shown here is derived from an EMBL/GenBank/DDBJ whole genome shotgun (WGS) entry which is preliminary data.</text>
</comment>
<dbReference type="PANTHER" id="PTHR40547:SF1">
    <property type="entry name" value="SLL0298 PROTEIN"/>
    <property type="match status" value="1"/>
</dbReference>
<sequence length="183" mass="20149">MMQTLCTLRRWLRGLEPQVRTRLECSALARFQPWLERRALFRFQRQPLARGVAAGMFCGLIPGPLQIPGTLLVCAWLRGNIVAGGVATFYTNPLTTVPLYALAFYLGALVMPGEQTLPAWSSVAPAGEFSVQALATWMQALGTPLLVGLPALAALMAVLGYVAVQLMWLTPALQRKRRWARGR</sequence>
<gene>
    <name evidence="3" type="ORF">RP29_09530</name>
</gene>
<dbReference type="AlphaFoldDB" id="A0A0D7K9T3"/>
<dbReference type="InterPro" id="IPR018639">
    <property type="entry name" value="DUF2062"/>
</dbReference>
<evidence type="ECO:0000259" key="2">
    <source>
        <dbReference type="Pfam" id="PF09835"/>
    </source>
</evidence>
<dbReference type="RefSeq" id="WP_044397769.1">
    <property type="nucleotide sequence ID" value="NZ_DAMBBS010000006.1"/>
</dbReference>
<name>A0A0D7K9T3_9BURK</name>
<evidence type="ECO:0000313" key="3">
    <source>
        <dbReference type="EMBL" id="KJA10692.1"/>
    </source>
</evidence>
<dbReference type="PANTHER" id="PTHR40547">
    <property type="entry name" value="SLL0298 PROTEIN"/>
    <property type="match status" value="1"/>
</dbReference>
<dbReference type="Pfam" id="PF09835">
    <property type="entry name" value="DUF2062"/>
    <property type="match status" value="1"/>
</dbReference>
<dbReference type="Proteomes" id="UP000032566">
    <property type="component" value="Unassembled WGS sequence"/>
</dbReference>
<accession>A0A0D7K9T3</accession>
<feature type="domain" description="DUF2062" evidence="2">
    <location>
        <begin position="30"/>
        <end position="171"/>
    </location>
</feature>
<protein>
    <recommendedName>
        <fullName evidence="2">DUF2062 domain-containing protein</fullName>
    </recommendedName>
</protein>
<dbReference type="EMBL" id="JXYQ01000029">
    <property type="protein sequence ID" value="KJA10692.1"/>
    <property type="molecule type" value="Genomic_DNA"/>
</dbReference>
<dbReference type="OrthoDB" id="5296274at2"/>
<dbReference type="STRING" id="80878.RP29_09530"/>
<evidence type="ECO:0000313" key="4">
    <source>
        <dbReference type="Proteomes" id="UP000032566"/>
    </source>
</evidence>